<evidence type="ECO:0000313" key="1">
    <source>
        <dbReference type="EMBL" id="TLQ43838.1"/>
    </source>
</evidence>
<reference evidence="1 2" key="1">
    <citation type="submission" date="2019-05" db="EMBL/GenBank/DDBJ databases">
        <title>Streptomyces marianii sp. nov., a novel marine actinomycete from southern coast of India.</title>
        <authorList>
            <person name="Iniyan A.M."/>
            <person name="Wink J."/>
            <person name="Ramprasad E."/>
            <person name="Ramana C.V."/>
            <person name="Bunk B."/>
            <person name="Sproer C."/>
            <person name="Joseph F.-J.R.S."/>
            <person name="Vincent S.G.P."/>
        </authorList>
    </citation>
    <scope>NUCLEOTIDE SEQUENCE [LARGE SCALE GENOMIC DNA]</scope>
    <source>
        <strain evidence="1 2">ICN19</strain>
    </source>
</reference>
<proteinExistence type="predicted"/>
<dbReference type="AlphaFoldDB" id="A0A5R9E1N1"/>
<evidence type="ECO:0000313" key="2">
    <source>
        <dbReference type="Proteomes" id="UP000305921"/>
    </source>
</evidence>
<gene>
    <name evidence="1" type="ORF">FEF34_12435</name>
</gene>
<keyword evidence="2" id="KW-1185">Reference proteome</keyword>
<organism evidence="1 2">
    <name type="scientific">Streptomyces marianii</name>
    <dbReference type="NCBI Taxonomy" id="1817406"/>
    <lineage>
        <taxon>Bacteria</taxon>
        <taxon>Bacillati</taxon>
        <taxon>Actinomycetota</taxon>
        <taxon>Actinomycetes</taxon>
        <taxon>Kitasatosporales</taxon>
        <taxon>Streptomycetaceae</taxon>
        <taxon>Streptomyces</taxon>
    </lineage>
</organism>
<comment type="caution">
    <text evidence="1">The sequence shown here is derived from an EMBL/GenBank/DDBJ whole genome shotgun (WGS) entry which is preliminary data.</text>
</comment>
<dbReference type="Proteomes" id="UP000305921">
    <property type="component" value="Unassembled WGS sequence"/>
</dbReference>
<sequence>MVSEAGEPRRVLFLRGCLEAADMVRAHHEALRVLRDGIETAHIDAYSDIAWPREALPAYEHALLMAENEVAEGVRSAKGDPGMGIDVDVRDDTQFDVLLALAPYTIHAEASRRGRQIFSAGDTGTALWIAVTSEQEDQLMSRLDALGVPQTAFTTQPRRQRRLFAPWSPRRTA</sequence>
<dbReference type="RefSeq" id="WP_138053243.1">
    <property type="nucleotide sequence ID" value="NZ_VAWE01000001.1"/>
</dbReference>
<name>A0A5R9E1N1_9ACTN</name>
<accession>A0A5R9E1N1</accession>
<protein>
    <submittedName>
        <fullName evidence="1">Uncharacterized protein</fullName>
    </submittedName>
</protein>
<dbReference type="OrthoDB" id="4191267at2"/>
<dbReference type="EMBL" id="VAWE01000001">
    <property type="protein sequence ID" value="TLQ43838.1"/>
    <property type="molecule type" value="Genomic_DNA"/>
</dbReference>